<evidence type="ECO:0008006" key="5">
    <source>
        <dbReference type="Google" id="ProtNLM"/>
    </source>
</evidence>
<gene>
    <name evidence="3" type="ORF">SVUK_LOCUS9007</name>
</gene>
<name>A0A3P7J2V5_STRVU</name>
<dbReference type="InterPro" id="IPR036719">
    <property type="entry name" value="Neuro-gated_channel_TM_sf"/>
</dbReference>
<keyword evidence="2" id="KW-1133">Transmembrane helix</keyword>
<evidence type="ECO:0000256" key="1">
    <source>
        <dbReference type="SAM" id="MobiDB-lite"/>
    </source>
</evidence>
<dbReference type="Proteomes" id="UP000270094">
    <property type="component" value="Unassembled WGS sequence"/>
</dbReference>
<dbReference type="OrthoDB" id="442503at2759"/>
<evidence type="ECO:0000313" key="3">
    <source>
        <dbReference type="EMBL" id="VDM74009.1"/>
    </source>
</evidence>
<reference evidence="3 4" key="1">
    <citation type="submission" date="2018-11" db="EMBL/GenBank/DDBJ databases">
        <authorList>
            <consortium name="Pathogen Informatics"/>
        </authorList>
    </citation>
    <scope>NUCLEOTIDE SEQUENCE [LARGE SCALE GENOMIC DNA]</scope>
</reference>
<keyword evidence="2" id="KW-0472">Membrane</keyword>
<feature type="transmembrane region" description="Helical" evidence="2">
    <location>
        <begin position="53"/>
        <end position="70"/>
    </location>
</feature>
<evidence type="ECO:0000256" key="2">
    <source>
        <dbReference type="SAM" id="Phobius"/>
    </source>
</evidence>
<feature type="compositionally biased region" description="Polar residues" evidence="1">
    <location>
        <begin position="11"/>
        <end position="22"/>
    </location>
</feature>
<organism evidence="3 4">
    <name type="scientific">Strongylus vulgaris</name>
    <name type="common">Blood worm</name>
    <dbReference type="NCBI Taxonomy" id="40348"/>
    <lineage>
        <taxon>Eukaryota</taxon>
        <taxon>Metazoa</taxon>
        <taxon>Ecdysozoa</taxon>
        <taxon>Nematoda</taxon>
        <taxon>Chromadorea</taxon>
        <taxon>Rhabditida</taxon>
        <taxon>Rhabditina</taxon>
        <taxon>Rhabditomorpha</taxon>
        <taxon>Strongyloidea</taxon>
        <taxon>Strongylidae</taxon>
        <taxon>Strongylus</taxon>
    </lineage>
</organism>
<evidence type="ECO:0000313" key="4">
    <source>
        <dbReference type="Proteomes" id="UP000270094"/>
    </source>
</evidence>
<sequence length="78" mass="9698">MEKKQIREMNQPPTLSRHNFLSGTKRKAIEERMNRVEENRKYAQMIDRRSRSYFPLAFIIFNIFYWIYYIKFAKDTIE</sequence>
<keyword evidence="2" id="KW-0812">Transmembrane</keyword>
<protein>
    <recommendedName>
        <fullName evidence="5">Neurotransmitter-gated ion-channel transmembrane domain-containing protein</fullName>
    </recommendedName>
</protein>
<dbReference type="Gene3D" id="1.20.58.390">
    <property type="entry name" value="Neurotransmitter-gated ion-channel transmembrane domain"/>
    <property type="match status" value="1"/>
</dbReference>
<feature type="region of interest" description="Disordered" evidence="1">
    <location>
        <begin position="1"/>
        <end position="23"/>
    </location>
</feature>
<dbReference type="EMBL" id="UYYB01033599">
    <property type="protein sequence ID" value="VDM74009.1"/>
    <property type="molecule type" value="Genomic_DNA"/>
</dbReference>
<dbReference type="GO" id="GO:0016020">
    <property type="term" value="C:membrane"/>
    <property type="evidence" value="ECO:0007669"/>
    <property type="project" value="InterPro"/>
</dbReference>
<dbReference type="GO" id="GO:0006811">
    <property type="term" value="P:monoatomic ion transport"/>
    <property type="evidence" value="ECO:0007669"/>
    <property type="project" value="InterPro"/>
</dbReference>
<proteinExistence type="predicted"/>
<dbReference type="SUPFAM" id="SSF90112">
    <property type="entry name" value="Neurotransmitter-gated ion-channel transmembrane pore"/>
    <property type="match status" value="1"/>
</dbReference>
<accession>A0A3P7J2V5</accession>
<keyword evidence="4" id="KW-1185">Reference proteome</keyword>
<dbReference type="AlphaFoldDB" id="A0A3P7J2V5"/>
<dbReference type="InterPro" id="IPR038050">
    <property type="entry name" value="Neuro_actylchol_rec"/>
</dbReference>